<dbReference type="InterPro" id="IPR009835">
    <property type="entry name" value="SrtB"/>
</dbReference>
<dbReference type="Proteomes" id="UP000280586">
    <property type="component" value="Chromosome"/>
</dbReference>
<evidence type="ECO:0000256" key="2">
    <source>
        <dbReference type="PIRSR" id="PIRSR605754-1"/>
    </source>
</evidence>
<feature type="active site" description="Acyl-thioester intermediate" evidence="2">
    <location>
        <position position="210"/>
    </location>
</feature>
<dbReference type="EC" id="3.4.22.71" evidence="4"/>
<dbReference type="Pfam" id="PF04203">
    <property type="entry name" value="Sortase"/>
    <property type="match status" value="1"/>
</dbReference>
<dbReference type="SUPFAM" id="SSF63817">
    <property type="entry name" value="Sortase"/>
    <property type="match status" value="1"/>
</dbReference>
<evidence type="ECO:0000313" key="5">
    <source>
        <dbReference type="Proteomes" id="UP000280586"/>
    </source>
</evidence>
<sequence>MKKIINLILISIVAFSSFKIVDKQIKYSKDIKVYSEINEIASDNSHMLDKSMLEVNNEYRFWIKVENTNIDYPVAQGKDNDYYINHDFNKNENISGAIFLDYRNNFINDLNTIVYGHHMRNETMFNNLVKFKDSNFFNENNKIKIIYDGKELEYKVFSVYVIDDKNNYLITNFNNNNEYNNYIKEIRDRSLYKNDVEVTDKDKIITLSTCSFEFEGARTVVHGKLINN</sequence>
<dbReference type="GO" id="GO:0016787">
    <property type="term" value="F:hydrolase activity"/>
    <property type="evidence" value="ECO:0007669"/>
    <property type="project" value="UniProtKB-KW"/>
</dbReference>
<dbReference type="EMBL" id="CP023671">
    <property type="protein sequence ID" value="AYE33762.1"/>
    <property type="molecule type" value="Genomic_DNA"/>
</dbReference>
<evidence type="ECO:0000313" key="3">
    <source>
        <dbReference type="EMBL" id="AYE33762.1"/>
    </source>
</evidence>
<dbReference type="CDD" id="cd05826">
    <property type="entry name" value="Sortase_B"/>
    <property type="match status" value="1"/>
</dbReference>
<dbReference type="AlphaFoldDB" id="A0A9N7PK78"/>
<name>A0A9N7PK78_CLOSE</name>
<gene>
    <name evidence="3" type="primary">srtB</name>
    <name evidence="3" type="ORF">CP523_04375</name>
    <name evidence="4" type="ORF">NH397_12620</name>
</gene>
<dbReference type="RefSeq" id="WP_066676453.1">
    <property type="nucleotide sequence ID" value="NZ_CABMIZ010000016.1"/>
</dbReference>
<evidence type="ECO:0000313" key="4">
    <source>
        <dbReference type="EMBL" id="USS00323.1"/>
    </source>
</evidence>
<dbReference type="InterPro" id="IPR005754">
    <property type="entry name" value="Sortase"/>
</dbReference>
<evidence type="ECO:0000313" key="6">
    <source>
        <dbReference type="Proteomes" id="UP001055437"/>
    </source>
</evidence>
<dbReference type="GeneID" id="303559921"/>
<reference evidence="4" key="2">
    <citation type="submission" date="2022-06" db="EMBL/GenBank/DDBJ databases">
        <authorList>
            <person name="Holder M.E."/>
            <person name="Ajami N.J."/>
            <person name="Petrosino J.F."/>
        </authorList>
    </citation>
    <scope>NUCLEOTIDE SEQUENCE</scope>
    <source>
        <strain evidence="4">RMA 8861</strain>
    </source>
</reference>
<keyword evidence="6" id="KW-1185">Reference proteome</keyword>
<evidence type="ECO:0000256" key="1">
    <source>
        <dbReference type="ARBA" id="ARBA00022801"/>
    </source>
</evidence>
<reference evidence="3 5" key="1">
    <citation type="submission" date="2017-09" db="EMBL/GenBank/DDBJ databases">
        <authorList>
            <person name="Thomas P."/>
            <person name="Seyboldt C."/>
        </authorList>
    </citation>
    <scope>NUCLEOTIDE SEQUENCE [LARGE SCALE GENOMIC DNA]</scope>
    <source>
        <strain evidence="3 5">DSM 7534</strain>
    </source>
</reference>
<dbReference type="Gene3D" id="2.40.260.10">
    <property type="entry name" value="Sortase"/>
    <property type="match status" value="1"/>
</dbReference>
<dbReference type="NCBIfam" id="TIGR03064">
    <property type="entry name" value="sortase_srtB"/>
    <property type="match status" value="1"/>
</dbReference>
<dbReference type="KEGG" id="csep:CP523_04375"/>
<dbReference type="OrthoDB" id="9806013at2"/>
<organism evidence="3 5">
    <name type="scientific">Clostridium septicum</name>
    <dbReference type="NCBI Taxonomy" id="1504"/>
    <lineage>
        <taxon>Bacteria</taxon>
        <taxon>Bacillati</taxon>
        <taxon>Bacillota</taxon>
        <taxon>Clostridia</taxon>
        <taxon>Eubacteriales</taxon>
        <taxon>Clostridiaceae</taxon>
        <taxon>Clostridium</taxon>
    </lineage>
</organism>
<protein>
    <submittedName>
        <fullName evidence="4">Class B sortase</fullName>
        <ecNumber evidence="4">3.4.22.71</ecNumber>
    </submittedName>
    <submittedName>
        <fullName evidence="3">SrtB family sortase</fullName>
    </submittedName>
</protein>
<proteinExistence type="predicted"/>
<dbReference type="InterPro" id="IPR023365">
    <property type="entry name" value="Sortase_dom-sf"/>
</dbReference>
<dbReference type="EMBL" id="CP099799">
    <property type="protein sequence ID" value="USS00323.1"/>
    <property type="molecule type" value="Genomic_DNA"/>
</dbReference>
<dbReference type="Proteomes" id="UP001055437">
    <property type="component" value="Chromosome"/>
</dbReference>
<keyword evidence="1 4" id="KW-0378">Hydrolase</keyword>
<accession>A0A9N7PK78</accession>
<feature type="active site" description="Proton donor/acceptor" evidence="2">
    <location>
        <position position="117"/>
    </location>
</feature>